<sequence length="287" mass="29605">MTTYLVTGASGQLGQLAVAHLATIVDPSEIIALVRSDAAEAVYAAQGIATRRGDYDDRASLVAAFSGVDRLLFISSSAIGRRVAQHENVVEAAKTAGVGFIAYTSLVGAAAKAMVLGQEHVATEAMLARSGIPHTLIRNGWYIENFLMNLGPALAMGQIFGTSGDGRFSAATRADYAAAAAIVLKGGYDGQTLELGGDDSFTMTEFAQTLSHLSGKPIQFVNIPQDALVSGMVQAGLPGPVAVVLADADARAAEGVLLTEGKRLSRILGRPTTSYGAVLEAALAQPA</sequence>
<comment type="caution">
    <text evidence="2">The sequence shown here is derived from an EMBL/GenBank/DDBJ whole genome shotgun (WGS) entry which is preliminary data.</text>
</comment>
<proteinExistence type="predicted"/>
<evidence type="ECO:0000313" key="3">
    <source>
        <dbReference type="Proteomes" id="UP000315751"/>
    </source>
</evidence>
<dbReference type="Proteomes" id="UP000315751">
    <property type="component" value="Unassembled WGS sequence"/>
</dbReference>
<accession>A0A560H2T5</accession>
<reference evidence="2 3" key="1">
    <citation type="submission" date="2019-06" db="EMBL/GenBank/DDBJ databases">
        <title>Genomic Encyclopedia of Type Strains, Phase IV (KMG-V): Genome sequencing to study the core and pangenomes of soil and plant-associated prokaryotes.</title>
        <authorList>
            <person name="Whitman W."/>
        </authorList>
    </citation>
    <scope>NUCLEOTIDE SEQUENCE [LARGE SCALE GENOMIC DNA]</scope>
    <source>
        <strain evidence="2 3">BR 11622</strain>
    </source>
</reference>
<dbReference type="InterPro" id="IPR052718">
    <property type="entry name" value="NmrA-type_oxidoreductase"/>
</dbReference>
<dbReference type="Gene3D" id="3.40.50.720">
    <property type="entry name" value="NAD(P)-binding Rossmann-like Domain"/>
    <property type="match status" value="1"/>
</dbReference>
<dbReference type="RefSeq" id="WP_145733830.1">
    <property type="nucleotide sequence ID" value="NZ_VITR01000009.1"/>
</dbReference>
<dbReference type="EMBL" id="VITR01000009">
    <property type="protein sequence ID" value="TWB40622.1"/>
    <property type="molecule type" value="Genomic_DNA"/>
</dbReference>
<evidence type="ECO:0000259" key="1">
    <source>
        <dbReference type="Pfam" id="PF05368"/>
    </source>
</evidence>
<organism evidence="2 3">
    <name type="scientific">Nitrospirillum amazonense</name>
    <dbReference type="NCBI Taxonomy" id="28077"/>
    <lineage>
        <taxon>Bacteria</taxon>
        <taxon>Pseudomonadati</taxon>
        <taxon>Pseudomonadota</taxon>
        <taxon>Alphaproteobacteria</taxon>
        <taxon>Rhodospirillales</taxon>
        <taxon>Azospirillaceae</taxon>
        <taxon>Nitrospirillum</taxon>
    </lineage>
</organism>
<dbReference type="PANTHER" id="PTHR47129:SF1">
    <property type="entry name" value="NMRA-LIKE DOMAIN-CONTAINING PROTEIN"/>
    <property type="match status" value="1"/>
</dbReference>
<keyword evidence="3" id="KW-1185">Reference proteome</keyword>
<dbReference type="Gene3D" id="3.90.25.10">
    <property type="entry name" value="UDP-galactose 4-epimerase, domain 1"/>
    <property type="match status" value="1"/>
</dbReference>
<dbReference type="AlphaFoldDB" id="A0A560H2T5"/>
<dbReference type="CDD" id="cd05269">
    <property type="entry name" value="TMR_SDR_a"/>
    <property type="match status" value="1"/>
</dbReference>
<dbReference type="InterPro" id="IPR008030">
    <property type="entry name" value="NmrA-like"/>
</dbReference>
<gene>
    <name evidence="2" type="ORF">FBZ90_109225</name>
</gene>
<dbReference type="OrthoDB" id="7771794at2"/>
<evidence type="ECO:0000313" key="2">
    <source>
        <dbReference type="EMBL" id="TWB40622.1"/>
    </source>
</evidence>
<dbReference type="Pfam" id="PF05368">
    <property type="entry name" value="NmrA"/>
    <property type="match status" value="1"/>
</dbReference>
<dbReference type="SUPFAM" id="SSF51735">
    <property type="entry name" value="NAD(P)-binding Rossmann-fold domains"/>
    <property type="match status" value="1"/>
</dbReference>
<dbReference type="InterPro" id="IPR036291">
    <property type="entry name" value="NAD(P)-bd_dom_sf"/>
</dbReference>
<name>A0A560H2T5_9PROT</name>
<dbReference type="PANTHER" id="PTHR47129">
    <property type="entry name" value="QUINONE OXIDOREDUCTASE 2"/>
    <property type="match status" value="1"/>
</dbReference>
<protein>
    <submittedName>
        <fullName evidence="2">NAD(P)H dehydrogenase (Quinone)</fullName>
    </submittedName>
</protein>
<feature type="domain" description="NmrA-like" evidence="1">
    <location>
        <begin position="5"/>
        <end position="242"/>
    </location>
</feature>